<accession>A0A7J6URW3</accession>
<name>A0A7J6URW3_THATH</name>
<protein>
    <submittedName>
        <fullName evidence="1">Uncharacterized protein</fullName>
    </submittedName>
</protein>
<keyword evidence="2" id="KW-1185">Reference proteome</keyword>
<dbReference type="Proteomes" id="UP000554482">
    <property type="component" value="Unassembled WGS sequence"/>
</dbReference>
<dbReference type="AlphaFoldDB" id="A0A7J6URW3"/>
<organism evidence="1 2">
    <name type="scientific">Thalictrum thalictroides</name>
    <name type="common">Rue-anemone</name>
    <name type="synonym">Anemone thalictroides</name>
    <dbReference type="NCBI Taxonomy" id="46969"/>
    <lineage>
        <taxon>Eukaryota</taxon>
        <taxon>Viridiplantae</taxon>
        <taxon>Streptophyta</taxon>
        <taxon>Embryophyta</taxon>
        <taxon>Tracheophyta</taxon>
        <taxon>Spermatophyta</taxon>
        <taxon>Magnoliopsida</taxon>
        <taxon>Ranunculales</taxon>
        <taxon>Ranunculaceae</taxon>
        <taxon>Thalictroideae</taxon>
        <taxon>Thalictrum</taxon>
    </lineage>
</organism>
<evidence type="ECO:0000313" key="1">
    <source>
        <dbReference type="EMBL" id="KAF5175288.1"/>
    </source>
</evidence>
<dbReference type="OrthoDB" id="1432962at2759"/>
<reference evidence="1 2" key="1">
    <citation type="submission" date="2020-06" db="EMBL/GenBank/DDBJ databases">
        <title>Transcriptomic and genomic resources for Thalictrum thalictroides and T. hernandezii: Facilitating candidate gene discovery in an emerging model plant lineage.</title>
        <authorList>
            <person name="Arias T."/>
            <person name="Riano-Pachon D.M."/>
            <person name="Di Stilio V.S."/>
        </authorList>
    </citation>
    <scope>NUCLEOTIDE SEQUENCE [LARGE SCALE GENOMIC DNA]</scope>
    <source>
        <strain evidence="2">cv. WT478/WT964</strain>
        <tissue evidence="1">Leaves</tissue>
    </source>
</reference>
<dbReference type="EMBL" id="JABWDY010044263">
    <property type="protein sequence ID" value="KAF5175288.1"/>
    <property type="molecule type" value="Genomic_DNA"/>
</dbReference>
<gene>
    <name evidence="1" type="ORF">FRX31_035127</name>
</gene>
<comment type="caution">
    <text evidence="1">The sequence shown here is derived from an EMBL/GenBank/DDBJ whole genome shotgun (WGS) entry which is preliminary data.</text>
</comment>
<feature type="non-terminal residue" evidence="1">
    <location>
        <position position="107"/>
    </location>
</feature>
<sequence length="107" mass="12588">MLSKLYESVTVKEWLESWPARTGNTFMVKVWSYLPYATTYVIRKNRNRKVFNDVVPNMIMKMKQEIKVLIWFWCGNWPGRKAYNFTDLTGSWEGVLAGTILEDRAAT</sequence>
<evidence type="ECO:0000313" key="2">
    <source>
        <dbReference type="Proteomes" id="UP000554482"/>
    </source>
</evidence>
<proteinExistence type="predicted"/>